<accession>A0ABU0ARM0</accession>
<feature type="coiled-coil region" evidence="1">
    <location>
        <begin position="3"/>
        <end position="30"/>
    </location>
</feature>
<dbReference type="Pfam" id="PF04229">
    <property type="entry name" value="GrpB"/>
    <property type="match status" value="1"/>
</dbReference>
<dbReference type="EMBL" id="JAUSUB010000046">
    <property type="protein sequence ID" value="MDQ0273690.1"/>
    <property type="molecule type" value="Genomic_DNA"/>
</dbReference>
<evidence type="ECO:0000313" key="2">
    <source>
        <dbReference type="EMBL" id="MDQ0273690.1"/>
    </source>
</evidence>
<gene>
    <name evidence="2" type="ORF">J2S17_005622</name>
</gene>
<dbReference type="SUPFAM" id="SSF81301">
    <property type="entry name" value="Nucleotidyltransferase"/>
    <property type="match status" value="1"/>
</dbReference>
<reference evidence="2 3" key="1">
    <citation type="submission" date="2023-07" db="EMBL/GenBank/DDBJ databases">
        <title>Genomic Encyclopedia of Type Strains, Phase IV (KMG-IV): sequencing the most valuable type-strain genomes for metagenomic binning, comparative biology and taxonomic classification.</title>
        <authorList>
            <person name="Goeker M."/>
        </authorList>
    </citation>
    <scope>NUCLEOTIDE SEQUENCE [LARGE SCALE GENOMIC DNA]</scope>
    <source>
        <strain evidence="2 3">DSM 23494</strain>
    </source>
</reference>
<keyword evidence="3" id="KW-1185">Reference proteome</keyword>
<dbReference type="Proteomes" id="UP001238088">
    <property type="component" value="Unassembled WGS sequence"/>
</dbReference>
<evidence type="ECO:0000313" key="3">
    <source>
        <dbReference type="Proteomes" id="UP001238088"/>
    </source>
</evidence>
<organism evidence="2 3">
    <name type="scientific">Cytobacillus purgationiresistens</name>
    <dbReference type="NCBI Taxonomy" id="863449"/>
    <lineage>
        <taxon>Bacteria</taxon>
        <taxon>Bacillati</taxon>
        <taxon>Bacillota</taxon>
        <taxon>Bacilli</taxon>
        <taxon>Bacillales</taxon>
        <taxon>Bacillaceae</taxon>
        <taxon>Cytobacillus</taxon>
    </lineage>
</organism>
<name>A0ABU0ARM0_9BACI</name>
<dbReference type="InterPro" id="IPR043519">
    <property type="entry name" value="NT_sf"/>
</dbReference>
<keyword evidence="1" id="KW-0175">Coiled coil</keyword>
<proteinExistence type="predicted"/>
<comment type="caution">
    <text evidence="2">The sequence shown here is derived from an EMBL/GenBank/DDBJ whole genome shotgun (WGS) entry which is preliminary data.</text>
</comment>
<evidence type="ECO:0000256" key="1">
    <source>
        <dbReference type="SAM" id="Coils"/>
    </source>
</evidence>
<protein>
    <submittedName>
        <fullName evidence="2">GrpB-like predicted nucleotidyltransferase (UPF0157 family)</fullName>
    </submittedName>
</protein>
<dbReference type="Gene3D" id="3.30.460.10">
    <property type="entry name" value="Beta Polymerase, domain 2"/>
    <property type="match status" value="1"/>
</dbReference>
<dbReference type="InterPro" id="IPR007344">
    <property type="entry name" value="GrpB/CoaE"/>
</dbReference>
<sequence length="50" mass="6205">MKFRDYLRSNDEARIEYEELKQKLSVVNKNNKQKYTDEKSDFIKFILEKM</sequence>